<evidence type="ECO:0000256" key="11">
    <source>
        <dbReference type="ARBA" id="ARBA00039108"/>
    </source>
</evidence>
<dbReference type="Proteomes" id="UP000230222">
    <property type="component" value="Unassembled WGS sequence"/>
</dbReference>
<dbReference type="GO" id="GO:0071555">
    <property type="term" value="P:cell wall organization"/>
    <property type="evidence" value="ECO:0007669"/>
    <property type="project" value="UniProtKB-KW"/>
</dbReference>
<proteinExistence type="inferred from homology"/>
<dbReference type="EMBL" id="PFEC01000063">
    <property type="protein sequence ID" value="PJE61604.1"/>
    <property type="molecule type" value="Genomic_DNA"/>
</dbReference>
<dbReference type="GO" id="GO:0051301">
    <property type="term" value="P:cell division"/>
    <property type="evidence" value="ECO:0007669"/>
    <property type="project" value="UniProtKB-KW"/>
</dbReference>
<dbReference type="GO" id="GO:0008360">
    <property type="term" value="P:regulation of cell shape"/>
    <property type="evidence" value="ECO:0007669"/>
    <property type="project" value="UniProtKB-KW"/>
</dbReference>
<protein>
    <recommendedName>
        <fullName evidence="12">UDP-N-acetylglucosamine 1-carboxyvinyltransferase</fullName>
        <ecNumber evidence="11">2.5.1.7</ecNumber>
    </recommendedName>
    <alternativeName>
        <fullName evidence="13">Enoylpyruvate transferase</fullName>
    </alternativeName>
    <alternativeName>
        <fullName evidence="14">UDP-N-acetylglucosamine enolpyruvyl transferase</fullName>
    </alternativeName>
</protein>
<gene>
    <name evidence="17" type="ORF">COU87_03680</name>
</gene>
<evidence type="ECO:0000256" key="1">
    <source>
        <dbReference type="ARBA" id="ARBA00004496"/>
    </source>
</evidence>
<dbReference type="InterPro" id="IPR050068">
    <property type="entry name" value="MurA_subfamily"/>
</dbReference>
<evidence type="ECO:0000313" key="17">
    <source>
        <dbReference type="EMBL" id="PJE61604.1"/>
    </source>
</evidence>
<dbReference type="SUPFAM" id="SSF55205">
    <property type="entry name" value="EPT/RTPC-like"/>
    <property type="match status" value="1"/>
</dbReference>
<keyword evidence="5 17" id="KW-0808">Transferase</keyword>
<dbReference type="AlphaFoldDB" id="A0A2M8KNU7"/>
<keyword evidence="8" id="KW-0131">Cell cycle</keyword>
<evidence type="ECO:0000256" key="4">
    <source>
        <dbReference type="ARBA" id="ARBA00022618"/>
    </source>
</evidence>
<comment type="caution">
    <text evidence="17">The sequence shown here is derived from an EMBL/GenBank/DDBJ whole genome shotgun (WGS) entry which is preliminary data.</text>
</comment>
<evidence type="ECO:0000256" key="13">
    <source>
        <dbReference type="ARBA" id="ARBA00042443"/>
    </source>
</evidence>
<dbReference type="GO" id="GO:0008760">
    <property type="term" value="F:UDP-N-acetylglucosamine 1-carboxyvinyltransferase activity"/>
    <property type="evidence" value="ECO:0007669"/>
    <property type="project" value="UniProtKB-EC"/>
</dbReference>
<evidence type="ECO:0000313" key="18">
    <source>
        <dbReference type="Proteomes" id="UP000230222"/>
    </source>
</evidence>
<dbReference type="EC" id="2.5.1.7" evidence="11"/>
<evidence type="ECO:0000256" key="15">
    <source>
        <dbReference type="ARBA" id="ARBA00047527"/>
    </source>
</evidence>
<name>A0A2M8KNU7_9BACT</name>
<comment type="subcellular location">
    <subcellularLocation>
        <location evidence="1">Cytoplasm</location>
    </subcellularLocation>
</comment>
<accession>A0A2M8KNU7</accession>
<dbReference type="NCBIfam" id="NF006873">
    <property type="entry name" value="PRK09369.1"/>
    <property type="match status" value="1"/>
</dbReference>
<dbReference type="GO" id="GO:0005737">
    <property type="term" value="C:cytoplasm"/>
    <property type="evidence" value="ECO:0007669"/>
    <property type="project" value="UniProtKB-SubCell"/>
</dbReference>
<keyword evidence="4" id="KW-0132">Cell division</keyword>
<dbReference type="GO" id="GO:0009252">
    <property type="term" value="P:peptidoglycan biosynthetic process"/>
    <property type="evidence" value="ECO:0007669"/>
    <property type="project" value="UniProtKB-KW"/>
</dbReference>
<keyword evidence="9" id="KW-0961">Cell wall biogenesis/degradation</keyword>
<evidence type="ECO:0000259" key="16">
    <source>
        <dbReference type="Pfam" id="PF00275"/>
    </source>
</evidence>
<reference evidence="18" key="1">
    <citation type="submission" date="2017-09" db="EMBL/GenBank/DDBJ databases">
        <title>Depth-based differentiation of microbial function through sediment-hosted aquifers and enrichment of novel symbionts in the deep terrestrial subsurface.</title>
        <authorList>
            <person name="Probst A.J."/>
            <person name="Ladd B."/>
            <person name="Jarett J.K."/>
            <person name="Geller-Mcgrath D.E."/>
            <person name="Sieber C.M.K."/>
            <person name="Emerson J.B."/>
            <person name="Anantharaman K."/>
            <person name="Thomas B.C."/>
            <person name="Malmstrom R."/>
            <person name="Stieglmeier M."/>
            <person name="Klingl A."/>
            <person name="Woyke T."/>
            <person name="Ryan C.M."/>
            <person name="Banfield J.F."/>
        </authorList>
    </citation>
    <scope>NUCLEOTIDE SEQUENCE [LARGE SCALE GENOMIC DNA]</scope>
</reference>
<dbReference type="InterPro" id="IPR036968">
    <property type="entry name" value="Enolpyruvate_Tfrase_sf"/>
</dbReference>
<evidence type="ECO:0000256" key="12">
    <source>
        <dbReference type="ARBA" id="ARBA00039754"/>
    </source>
</evidence>
<evidence type="ECO:0000256" key="8">
    <source>
        <dbReference type="ARBA" id="ARBA00023306"/>
    </source>
</evidence>
<evidence type="ECO:0000256" key="9">
    <source>
        <dbReference type="ARBA" id="ARBA00023316"/>
    </source>
</evidence>
<organism evidence="17 18">
    <name type="scientific">Candidatus Roizmanbacteria bacterium CG10_big_fil_rev_8_21_14_0_10_39_12</name>
    <dbReference type="NCBI Taxonomy" id="1974852"/>
    <lineage>
        <taxon>Bacteria</taxon>
        <taxon>Candidatus Roizmaniibacteriota</taxon>
    </lineage>
</organism>
<dbReference type="InterPro" id="IPR013792">
    <property type="entry name" value="RNA3'P_cycl/enolpyr_Trfase_a/b"/>
</dbReference>
<keyword evidence="3" id="KW-0963">Cytoplasm</keyword>
<evidence type="ECO:0000256" key="3">
    <source>
        <dbReference type="ARBA" id="ARBA00022490"/>
    </source>
</evidence>
<comment type="similarity">
    <text evidence="10">Belongs to the EPSP synthase family. MurA subfamily.</text>
</comment>
<evidence type="ECO:0000256" key="2">
    <source>
        <dbReference type="ARBA" id="ARBA00004752"/>
    </source>
</evidence>
<feature type="domain" description="Enolpyruvate transferase" evidence="16">
    <location>
        <begin position="8"/>
        <end position="428"/>
    </location>
</feature>
<comment type="pathway">
    <text evidence="2">Cell wall biogenesis; peptidoglycan biosynthesis.</text>
</comment>
<evidence type="ECO:0000256" key="10">
    <source>
        <dbReference type="ARBA" id="ARBA00038367"/>
    </source>
</evidence>
<dbReference type="PANTHER" id="PTHR43783">
    <property type="entry name" value="UDP-N-ACETYLGLUCOSAMINE 1-CARBOXYVINYLTRANSFERASE"/>
    <property type="match status" value="1"/>
</dbReference>
<evidence type="ECO:0000256" key="14">
    <source>
        <dbReference type="ARBA" id="ARBA00042842"/>
    </source>
</evidence>
<evidence type="ECO:0000256" key="7">
    <source>
        <dbReference type="ARBA" id="ARBA00022984"/>
    </source>
</evidence>
<sequence>MEDAYVITGGKKLAGEIHLSGAKNIALKVIIAALMFESEVILHNIPRIQDIHELIHLLELLGVKVEFDGSTVKIDPKNITSNTVDLLHASKIRVSFLLFAPLLHTFGTAIIPNPGGCRLGARSIDRVIDGLKSLGVKVDYDSETGYYNAEMKGDPTGGYRFDKPSHTGTELMIMMSVFGKQTIKLENVAQEPEIDDLIAMLNEGGAKIRREELDIIIDGVERLVQVRPFEISSDRVEAITYAVAGIASGGDVTISTISERYIKSFNDVLEKTGAGVDNLGNGKWRYYAKSLRCVDIETGPFPGFLTDWQPLYAVLMTQAEGYAIIHERIFENRFSYVEELMKLGATIRYVEKNILDPSEHYHFTYDPVKVYAQTIEVSGPQDLHGGVLTVSDLRAGATLAIAALIADNTSYIKGVSHIDRGYENFVEKVRMLGGDIREI</sequence>
<dbReference type="Pfam" id="PF00275">
    <property type="entry name" value="EPSP_synthase"/>
    <property type="match status" value="1"/>
</dbReference>
<evidence type="ECO:0000256" key="5">
    <source>
        <dbReference type="ARBA" id="ARBA00022679"/>
    </source>
</evidence>
<keyword evidence="7" id="KW-0573">Peptidoglycan synthesis</keyword>
<comment type="catalytic activity">
    <reaction evidence="15">
        <text>phosphoenolpyruvate + UDP-N-acetyl-alpha-D-glucosamine = UDP-N-acetyl-3-O-(1-carboxyvinyl)-alpha-D-glucosamine + phosphate</text>
        <dbReference type="Rhea" id="RHEA:18681"/>
        <dbReference type="ChEBI" id="CHEBI:43474"/>
        <dbReference type="ChEBI" id="CHEBI:57705"/>
        <dbReference type="ChEBI" id="CHEBI:58702"/>
        <dbReference type="ChEBI" id="CHEBI:68483"/>
        <dbReference type="EC" id="2.5.1.7"/>
    </reaction>
</comment>
<keyword evidence="6" id="KW-0133">Cell shape</keyword>
<dbReference type="PANTHER" id="PTHR43783:SF1">
    <property type="entry name" value="UDP-N-ACETYLGLUCOSAMINE 1-CARBOXYVINYLTRANSFERASE"/>
    <property type="match status" value="1"/>
</dbReference>
<dbReference type="InterPro" id="IPR001986">
    <property type="entry name" value="Enolpyruvate_Tfrase_dom"/>
</dbReference>
<dbReference type="Gene3D" id="3.65.10.10">
    <property type="entry name" value="Enolpyruvate transferase domain"/>
    <property type="match status" value="2"/>
</dbReference>
<evidence type="ECO:0000256" key="6">
    <source>
        <dbReference type="ARBA" id="ARBA00022960"/>
    </source>
</evidence>